<dbReference type="AlphaFoldDB" id="A0A1I7SYJ6"/>
<keyword evidence="1" id="KW-1185">Reference proteome</keyword>
<reference evidence="2" key="1">
    <citation type="submission" date="2016-11" db="UniProtKB">
        <authorList>
            <consortium name="WormBaseParasite"/>
        </authorList>
    </citation>
    <scope>IDENTIFICATION</scope>
</reference>
<accession>A0A1I7SYJ6</accession>
<proteinExistence type="predicted"/>
<evidence type="ECO:0000313" key="1">
    <source>
        <dbReference type="Proteomes" id="UP000095282"/>
    </source>
</evidence>
<dbReference type="Proteomes" id="UP000095282">
    <property type="component" value="Unplaced"/>
</dbReference>
<organism evidence="1 2">
    <name type="scientific">Caenorhabditis tropicalis</name>
    <dbReference type="NCBI Taxonomy" id="1561998"/>
    <lineage>
        <taxon>Eukaryota</taxon>
        <taxon>Metazoa</taxon>
        <taxon>Ecdysozoa</taxon>
        <taxon>Nematoda</taxon>
        <taxon>Chromadorea</taxon>
        <taxon>Rhabditida</taxon>
        <taxon>Rhabditina</taxon>
        <taxon>Rhabditomorpha</taxon>
        <taxon>Rhabditoidea</taxon>
        <taxon>Rhabditidae</taxon>
        <taxon>Peloderinae</taxon>
        <taxon>Caenorhabditis</taxon>
    </lineage>
</organism>
<name>A0A1I7SYJ6_9PELO</name>
<dbReference type="WBParaSite" id="Csp11.Scaffold320.g808.t1">
    <property type="protein sequence ID" value="Csp11.Scaffold320.g808.t1"/>
    <property type="gene ID" value="Csp11.Scaffold320.g808"/>
</dbReference>
<evidence type="ECO:0000313" key="2">
    <source>
        <dbReference type="WBParaSite" id="Csp11.Scaffold320.g808.t1"/>
    </source>
</evidence>
<sequence length="70" mass="8529">MPNNNKRLTKAEYYKDVIYLTVRTYERPMTHKEFVEQLNKGAENQAEETKRLLMDNLYEAYLDYCIRDMD</sequence>
<protein>
    <submittedName>
        <fullName evidence="2">CopG family transcriptional regulator</fullName>
    </submittedName>
</protein>